<dbReference type="Proteomes" id="UP000647339">
    <property type="component" value="Unassembled WGS sequence"/>
</dbReference>
<protein>
    <submittedName>
        <fullName evidence="1">Uncharacterized protein</fullName>
    </submittedName>
</protein>
<sequence length="71" mass="8294">MSANFITLQYLKDLLSFPYDVKVITPSLFCKLFNKIIKLFFIQYQNNSFIELLKSLEINRNLVSIGFVIGK</sequence>
<organism evidence="1 2">
    <name type="scientific">Echinicola rosea</name>
    <dbReference type="NCBI Taxonomy" id="1807691"/>
    <lineage>
        <taxon>Bacteria</taxon>
        <taxon>Pseudomonadati</taxon>
        <taxon>Bacteroidota</taxon>
        <taxon>Cytophagia</taxon>
        <taxon>Cytophagales</taxon>
        <taxon>Cyclobacteriaceae</taxon>
        <taxon>Echinicola</taxon>
    </lineage>
</organism>
<reference evidence="2" key="1">
    <citation type="journal article" date="2019" name="Int. J. Syst. Evol. Microbiol.">
        <title>The Global Catalogue of Microorganisms (GCM) 10K type strain sequencing project: providing services to taxonomists for standard genome sequencing and annotation.</title>
        <authorList>
            <consortium name="The Broad Institute Genomics Platform"/>
            <consortium name="The Broad Institute Genome Sequencing Center for Infectious Disease"/>
            <person name="Wu L."/>
            <person name="Ma J."/>
        </authorList>
    </citation>
    <scope>NUCLEOTIDE SEQUENCE [LARGE SCALE GENOMIC DNA]</scope>
    <source>
        <strain evidence="2">CGMCC 1.15407</strain>
    </source>
</reference>
<comment type="caution">
    <text evidence="1">The sequence shown here is derived from an EMBL/GenBank/DDBJ whole genome shotgun (WGS) entry which is preliminary data.</text>
</comment>
<gene>
    <name evidence="1" type="ORF">GCM10011339_28080</name>
</gene>
<accession>A0ABQ1V3Z0</accession>
<proteinExistence type="predicted"/>
<evidence type="ECO:0000313" key="1">
    <source>
        <dbReference type="EMBL" id="GGF37924.1"/>
    </source>
</evidence>
<keyword evidence="2" id="KW-1185">Reference proteome</keyword>
<name>A0ABQ1V3Z0_9BACT</name>
<evidence type="ECO:0000313" key="2">
    <source>
        <dbReference type="Proteomes" id="UP000647339"/>
    </source>
</evidence>
<dbReference type="EMBL" id="BMIU01000014">
    <property type="protein sequence ID" value="GGF37924.1"/>
    <property type="molecule type" value="Genomic_DNA"/>
</dbReference>